<keyword evidence="2" id="KW-1185">Reference proteome</keyword>
<name>A0ACB9QTQ6_9MYRT</name>
<dbReference type="EMBL" id="CM042884">
    <property type="protein sequence ID" value="KAI4368598.1"/>
    <property type="molecule type" value="Genomic_DNA"/>
</dbReference>
<gene>
    <name evidence="1" type="ORF">MLD38_017140</name>
</gene>
<evidence type="ECO:0000313" key="1">
    <source>
        <dbReference type="EMBL" id="KAI4368598.1"/>
    </source>
</evidence>
<organism evidence="1 2">
    <name type="scientific">Melastoma candidum</name>
    <dbReference type="NCBI Taxonomy" id="119954"/>
    <lineage>
        <taxon>Eukaryota</taxon>
        <taxon>Viridiplantae</taxon>
        <taxon>Streptophyta</taxon>
        <taxon>Embryophyta</taxon>
        <taxon>Tracheophyta</taxon>
        <taxon>Spermatophyta</taxon>
        <taxon>Magnoliopsida</taxon>
        <taxon>eudicotyledons</taxon>
        <taxon>Gunneridae</taxon>
        <taxon>Pentapetalae</taxon>
        <taxon>rosids</taxon>
        <taxon>malvids</taxon>
        <taxon>Myrtales</taxon>
        <taxon>Melastomataceae</taxon>
        <taxon>Melastomatoideae</taxon>
        <taxon>Melastomateae</taxon>
        <taxon>Melastoma</taxon>
    </lineage>
</organism>
<protein>
    <submittedName>
        <fullName evidence="1">Uncharacterized protein</fullName>
    </submittedName>
</protein>
<sequence length="397" mass="44471">MQEDGNLVLYNTAYQADSSNPAYWSSNTEGSGYELVFNESGQVYLTARNESIIDLIHFSGSSTDEFYQRVVLEHDGVFMQYVYPKSSNSGRPMNWTTAASKPIPDNICLVRSQNLGSGPCGFNTICTLGNDQRPTCNCPPQGYVWLDPEDHTKGCRQDFAPQSCDMSKPDQDKFELQEMINTNWPLSDYEMYPNQTEDWCRQSCLSDCFCALAIYGFSNCWKKRIPLSNGKTHESIEGKALIKVRTVNSTQAVTECQKKDSISKPVIIIGSTLLSGLVILNLLLVILTLATCRSLRSRKMVSDRPKNYKMATEEESEMILVEWVSDCYRAGSLDPLVADDEEATGDRNGVERFVRTALWCIQEDPSQRPTMKKVSLMLEGAIPVPIPPDPCSFISSI</sequence>
<evidence type="ECO:0000313" key="2">
    <source>
        <dbReference type="Proteomes" id="UP001057402"/>
    </source>
</evidence>
<proteinExistence type="predicted"/>
<comment type="caution">
    <text evidence="1">The sequence shown here is derived from an EMBL/GenBank/DDBJ whole genome shotgun (WGS) entry which is preliminary data.</text>
</comment>
<dbReference type="Proteomes" id="UP001057402">
    <property type="component" value="Chromosome 5"/>
</dbReference>
<reference evidence="2" key="1">
    <citation type="journal article" date="2023" name="Front. Plant Sci.">
        <title>Chromosomal-level genome assembly of Melastoma candidum provides insights into trichome evolution.</title>
        <authorList>
            <person name="Zhong Y."/>
            <person name="Wu W."/>
            <person name="Sun C."/>
            <person name="Zou P."/>
            <person name="Liu Y."/>
            <person name="Dai S."/>
            <person name="Zhou R."/>
        </authorList>
    </citation>
    <scope>NUCLEOTIDE SEQUENCE [LARGE SCALE GENOMIC DNA]</scope>
</reference>
<accession>A0ACB9QTQ6</accession>